<evidence type="ECO:0000313" key="1">
    <source>
        <dbReference type="EMBL" id="MCI80816.1"/>
    </source>
</evidence>
<dbReference type="AlphaFoldDB" id="A0A392UXS4"/>
<accession>A0A392UXS4</accession>
<sequence length="34" mass="3429">MLLASGEKVVEHGALELIAQGHLPKLFGGGLGEG</sequence>
<keyword evidence="2" id="KW-1185">Reference proteome</keyword>
<feature type="non-terminal residue" evidence="1">
    <location>
        <position position="34"/>
    </location>
</feature>
<reference evidence="1 2" key="1">
    <citation type="journal article" date="2018" name="Front. Plant Sci.">
        <title>Red Clover (Trifolium pratense) and Zigzag Clover (T. medium) - A Picture of Genomic Similarities and Differences.</title>
        <authorList>
            <person name="Dluhosova J."/>
            <person name="Istvanek J."/>
            <person name="Nedelnik J."/>
            <person name="Repkova J."/>
        </authorList>
    </citation>
    <scope>NUCLEOTIDE SEQUENCE [LARGE SCALE GENOMIC DNA]</scope>
    <source>
        <strain evidence="2">cv. 10/8</strain>
        <tissue evidence="1">Leaf</tissue>
    </source>
</reference>
<name>A0A392UXS4_9FABA</name>
<proteinExistence type="predicted"/>
<dbReference type="Proteomes" id="UP000265520">
    <property type="component" value="Unassembled WGS sequence"/>
</dbReference>
<evidence type="ECO:0000313" key="2">
    <source>
        <dbReference type="Proteomes" id="UP000265520"/>
    </source>
</evidence>
<organism evidence="1 2">
    <name type="scientific">Trifolium medium</name>
    <dbReference type="NCBI Taxonomy" id="97028"/>
    <lineage>
        <taxon>Eukaryota</taxon>
        <taxon>Viridiplantae</taxon>
        <taxon>Streptophyta</taxon>
        <taxon>Embryophyta</taxon>
        <taxon>Tracheophyta</taxon>
        <taxon>Spermatophyta</taxon>
        <taxon>Magnoliopsida</taxon>
        <taxon>eudicotyledons</taxon>
        <taxon>Gunneridae</taxon>
        <taxon>Pentapetalae</taxon>
        <taxon>rosids</taxon>
        <taxon>fabids</taxon>
        <taxon>Fabales</taxon>
        <taxon>Fabaceae</taxon>
        <taxon>Papilionoideae</taxon>
        <taxon>50 kb inversion clade</taxon>
        <taxon>NPAAA clade</taxon>
        <taxon>Hologalegina</taxon>
        <taxon>IRL clade</taxon>
        <taxon>Trifolieae</taxon>
        <taxon>Trifolium</taxon>
    </lineage>
</organism>
<comment type="caution">
    <text evidence="1">The sequence shown here is derived from an EMBL/GenBank/DDBJ whole genome shotgun (WGS) entry which is preliminary data.</text>
</comment>
<protein>
    <submittedName>
        <fullName evidence="1">Uncharacterized protein</fullName>
    </submittedName>
</protein>
<dbReference type="EMBL" id="LXQA011003895">
    <property type="protein sequence ID" value="MCI80816.1"/>
    <property type="molecule type" value="Genomic_DNA"/>
</dbReference>